<comment type="caution">
    <text evidence="1">The sequence shown here is derived from an EMBL/GenBank/DDBJ whole genome shotgun (WGS) entry which is preliminary data.</text>
</comment>
<dbReference type="AlphaFoldDB" id="A0A4Y2T7E8"/>
<dbReference type="Proteomes" id="UP000499080">
    <property type="component" value="Unassembled WGS sequence"/>
</dbReference>
<sequence>MNLVFRRPDLRTQRPKSIFSPPRKSSPCSVSVLFRRSLPQKSPSSLSLLTPIVFLLWERSTGLSTNPRQFCRWSPPQRAIIGSLPFLGPVLLSQTVSPAGYNLPFSSRPLKRNPLAPDWTPGSLCRRVNEDFPLRHMLCPVTHGVGKKVTAR</sequence>
<gene>
    <name evidence="1" type="ORF">AVEN_76601_1</name>
</gene>
<evidence type="ECO:0000313" key="2">
    <source>
        <dbReference type="Proteomes" id="UP000499080"/>
    </source>
</evidence>
<accession>A0A4Y2T7E8</accession>
<name>A0A4Y2T7E8_ARAVE</name>
<protein>
    <submittedName>
        <fullName evidence="1">Uncharacterized protein</fullName>
    </submittedName>
</protein>
<proteinExistence type="predicted"/>
<dbReference type="EMBL" id="BGPR01026660">
    <property type="protein sequence ID" value="GBN96558.1"/>
    <property type="molecule type" value="Genomic_DNA"/>
</dbReference>
<keyword evidence="2" id="KW-1185">Reference proteome</keyword>
<organism evidence="1 2">
    <name type="scientific">Araneus ventricosus</name>
    <name type="common">Orbweaver spider</name>
    <name type="synonym">Epeira ventricosa</name>
    <dbReference type="NCBI Taxonomy" id="182803"/>
    <lineage>
        <taxon>Eukaryota</taxon>
        <taxon>Metazoa</taxon>
        <taxon>Ecdysozoa</taxon>
        <taxon>Arthropoda</taxon>
        <taxon>Chelicerata</taxon>
        <taxon>Arachnida</taxon>
        <taxon>Araneae</taxon>
        <taxon>Araneomorphae</taxon>
        <taxon>Entelegynae</taxon>
        <taxon>Araneoidea</taxon>
        <taxon>Araneidae</taxon>
        <taxon>Araneus</taxon>
    </lineage>
</organism>
<reference evidence="1 2" key="1">
    <citation type="journal article" date="2019" name="Sci. Rep.">
        <title>Orb-weaving spider Araneus ventricosus genome elucidates the spidroin gene catalogue.</title>
        <authorList>
            <person name="Kono N."/>
            <person name="Nakamura H."/>
            <person name="Ohtoshi R."/>
            <person name="Moran D.A.P."/>
            <person name="Shinohara A."/>
            <person name="Yoshida Y."/>
            <person name="Fujiwara M."/>
            <person name="Mori M."/>
            <person name="Tomita M."/>
            <person name="Arakawa K."/>
        </authorList>
    </citation>
    <scope>NUCLEOTIDE SEQUENCE [LARGE SCALE GENOMIC DNA]</scope>
</reference>
<evidence type="ECO:0000313" key="1">
    <source>
        <dbReference type="EMBL" id="GBN96558.1"/>
    </source>
</evidence>